<name>A0A5B7DPP8_PORTR</name>
<gene>
    <name evidence="2" type="ORF">E2C01_016681</name>
</gene>
<protein>
    <submittedName>
        <fullName evidence="2">Uncharacterized protein</fullName>
    </submittedName>
</protein>
<evidence type="ECO:0000256" key="1">
    <source>
        <dbReference type="SAM" id="MobiDB-lite"/>
    </source>
</evidence>
<feature type="compositionally biased region" description="Basic and acidic residues" evidence="1">
    <location>
        <begin position="1"/>
        <end position="34"/>
    </location>
</feature>
<dbReference type="AlphaFoldDB" id="A0A5B7DPP8"/>
<dbReference type="EMBL" id="VSRR010001232">
    <property type="protein sequence ID" value="MPC23621.1"/>
    <property type="molecule type" value="Genomic_DNA"/>
</dbReference>
<reference evidence="2 3" key="1">
    <citation type="submission" date="2019-05" db="EMBL/GenBank/DDBJ databases">
        <title>Another draft genome of Portunus trituberculatus and its Hox gene families provides insights of decapod evolution.</title>
        <authorList>
            <person name="Jeong J.-H."/>
            <person name="Song I."/>
            <person name="Kim S."/>
            <person name="Choi T."/>
            <person name="Kim D."/>
            <person name="Ryu S."/>
            <person name="Kim W."/>
        </authorList>
    </citation>
    <scope>NUCLEOTIDE SEQUENCE [LARGE SCALE GENOMIC DNA]</scope>
    <source>
        <tissue evidence="2">Muscle</tissue>
    </source>
</reference>
<proteinExistence type="predicted"/>
<feature type="region of interest" description="Disordered" evidence="1">
    <location>
        <begin position="1"/>
        <end position="35"/>
    </location>
</feature>
<dbReference type="Proteomes" id="UP000324222">
    <property type="component" value="Unassembled WGS sequence"/>
</dbReference>
<evidence type="ECO:0000313" key="3">
    <source>
        <dbReference type="Proteomes" id="UP000324222"/>
    </source>
</evidence>
<keyword evidence="3" id="KW-1185">Reference proteome</keyword>
<sequence length="133" mass="14917">MEGRYTHHEREKYKSIRRETKGREGEREEKGGRDGDEEELIFFLCTSGLSAVGSMCNLADLPNFKVPTGLKLEFKTPRNSFNLQVAPPQEPLLPPAPPPASLNGTVPRRRSSLVLLLNSGQLNWLTQFLLKIG</sequence>
<organism evidence="2 3">
    <name type="scientific">Portunus trituberculatus</name>
    <name type="common">Swimming crab</name>
    <name type="synonym">Neptunus trituberculatus</name>
    <dbReference type="NCBI Taxonomy" id="210409"/>
    <lineage>
        <taxon>Eukaryota</taxon>
        <taxon>Metazoa</taxon>
        <taxon>Ecdysozoa</taxon>
        <taxon>Arthropoda</taxon>
        <taxon>Crustacea</taxon>
        <taxon>Multicrustacea</taxon>
        <taxon>Malacostraca</taxon>
        <taxon>Eumalacostraca</taxon>
        <taxon>Eucarida</taxon>
        <taxon>Decapoda</taxon>
        <taxon>Pleocyemata</taxon>
        <taxon>Brachyura</taxon>
        <taxon>Eubrachyura</taxon>
        <taxon>Portunoidea</taxon>
        <taxon>Portunidae</taxon>
        <taxon>Portuninae</taxon>
        <taxon>Portunus</taxon>
    </lineage>
</organism>
<comment type="caution">
    <text evidence="2">The sequence shown here is derived from an EMBL/GenBank/DDBJ whole genome shotgun (WGS) entry which is preliminary data.</text>
</comment>
<evidence type="ECO:0000313" key="2">
    <source>
        <dbReference type="EMBL" id="MPC23621.1"/>
    </source>
</evidence>
<accession>A0A5B7DPP8</accession>